<organism evidence="2 3">
    <name type="scientific">Mycena metata</name>
    <dbReference type="NCBI Taxonomy" id="1033252"/>
    <lineage>
        <taxon>Eukaryota</taxon>
        <taxon>Fungi</taxon>
        <taxon>Dikarya</taxon>
        <taxon>Basidiomycota</taxon>
        <taxon>Agaricomycotina</taxon>
        <taxon>Agaricomycetes</taxon>
        <taxon>Agaricomycetidae</taxon>
        <taxon>Agaricales</taxon>
        <taxon>Marasmiineae</taxon>
        <taxon>Mycenaceae</taxon>
        <taxon>Mycena</taxon>
    </lineage>
</organism>
<protein>
    <submittedName>
        <fullName evidence="2">Uncharacterized protein</fullName>
    </submittedName>
</protein>
<dbReference type="Proteomes" id="UP001215598">
    <property type="component" value="Unassembled WGS sequence"/>
</dbReference>
<feature type="compositionally biased region" description="Polar residues" evidence="1">
    <location>
        <begin position="460"/>
        <end position="471"/>
    </location>
</feature>
<feature type="region of interest" description="Disordered" evidence="1">
    <location>
        <begin position="390"/>
        <end position="426"/>
    </location>
</feature>
<proteinExistence type="predicted"/>
<evidence type="ECO:0000313" key="3">
    <source>
        <dbReference type="Proteomes" id="UP001215598"/>
    </source>
</evidence>
<gene>
    <name evidence="2" type="ORF">B0H16DRAFT_1003292</name>
</gene>
<evidence type="ECO:0000256" key="1">
    <source>
        <dbReference type="SAM" id="MobiDB-lite"/>
    </source>
</evidence>
<feature type="compositionally biased region" description="Polar residues" evidence="1">
    <location>
        <begin position="392"/>
        <end position="426"/>
    </location>
</feature>
<dbReference type="AlphaFoldDB" id="A0AAD7NUY6"/>
<dbReference type="EMBL" id="JARKIB010000009">
    <property type="protein sequence ID" value="KAJ7776236.1"/>
    <property type="molecule type" value="Genomic_DNA"/>
</dbReference>
<name>A0AAD7NUY6_9AGAR</name>
<feature type="region of interest" description="Disordered" evidence="1">
    <location>
        <begin position="448"/>
        <end position="471"/>
    </location>
</feature>
<comment type="caution">
    <text evidence="2">The sequence shown here is derived from an EMBL/GenBank/DDBJ whole genome shotgun (WGS) entry which is preliminary data.</text>
</comment>
<evidence type="ECO:0000313" key="2">
    <source>
        <dbReference type="EMBL" id="KAJ7776236.1"/>
    </source>
</evidence>
<keyword evidence="3" id="KW-1185">Reference proteome</keyword>
<sequence>MDEQDAAAKKTLELAMLSLDGLLRIRTRPEDLGPSLWPCAWKWYFFFQTHWDNLPFVPGGEVSFCTEFLFFAGSFGGGHETTRALMMASPGFRVMLGKALSFVPRLKRLPVGLFEMVMNHLGDLLLTEAVPNVALLEEVIAGAGGTLQDLGKAVIQYFQEAIRRKKLFSVSNTPFIRGTLAFIHNADAATFSPDEKADKRDPYFSPIGSFCRSLIPEGIIFVILAAVKYLTKCSDMGRGEALNSCFGLLTRYMNAPSGRNWLEVALRNDLLPIMTTCATLDCAEDLEGNMLWFLNKILHRGLVYHDVVAQLKRIKFDDSMWESLSEDSEDWDGFYGNMYMRFDLLKDSKTLPRLFHGSRRAIMTNAVKSTKSPTSFVAVDARHSITAHANAIKSTGISTTTNEPATANRGSPSSNPRKPTSGSASEYSYALSCTRTTNTNCLRVRAAGEVPRRQPRRSAICTTAWKSASTR</sequence>
<accession>A0AAD7NUY6</accession>
<reference evidence="2" key="1">
    <citation type="submission" date="2023-03" db="EMBL/GenBank/DDBJ databases">
        <title>Massive genome expansion in bonnet fungi (Mycena s.s.) driven by repeated elements and novel gene families across ecological guilds.</title>
        <authorList>
            <consortium name="Lawrence Berkeley National Laboratory"/>
            <person name="Harder C.B."/>
            <person name="Miyauchi S."/>
            <person name="Viragh M."/>
            <person name="Kuo A."/>
            <person name="Thoen E."/>
            <person name="Andreopoulos B."/>
            <person name="Lu D."/>
            <person name="Skrede I."/>
            <person name="Drula E."/>
            <person name="Henrissat B."/>
            <person name="Morin E."/>
            <person name="Kohler A."/>
            <person name="Barry K."/>
            <person name="LaButti K."/>
            <person name="Morin E."/>
            <person name="Salamov A."/>
            <person name="Lipzen A."/>
            <person name="Mereny Z."/>
            <person name="Hegedus B."/>
            <person name="Baldrian P."/>
            <person name="Stursova M."/>
            <person name="Weitz H."/>
            <person name="Taylor A."/>
            <person name="Grigoriev I.V."/>
            <person name="Nagy L.G."/>
            <person name="Martin F."/>
            <person name="Kauserud H."/>
        </authorList>
    </citation>
    <scope>NUCLEOTIDE SEQUENCE</scope>
    <source>
        <strain evidence="2">CBHHK182m</strain>
    </source>
</reference>